<dbReference type="PROSITE" id="PS51257">
    <property type="entry name" value="PROKAR_LIPOPROTEIN"/>
    <property type="match status" value="1"/>
</dbReference>
<dbReference type="EMBL" id="JBHSQN010000004">
    <property type="protein sequence ID" value="MFC6011287.1"/>
    <property type="molecule type" value="Genomic_DNA"/>
</dbReference>
<reference evidence="4" key="1">
    <citation type="journal article" date="2019" name="Int. J. Syst. Evol. Microbiol.">
        <title>The Global Catalogue of Microorganisms (GCM) 10K type strain sequencing project: providing services to taxonomists for standard genome sequencing and annotation.</title>
        <authorList>
            <consortium name="The Broad Institute Genomics Platform"/>
            <consortium name="The Broad Institute Genome Sequencing Center for Infectious Disease"/>
            <person name="Wu L."/>
            <person name="Ma J."/>
        </authorList>
    </citation>
    <scope>NUCLEOTIDE SEQUENCE [LARGE SCALE GENOMIC DNA]</scope>
    <source>
        <strain evidence="4">CCUG 36956</strain>
    </source>
</reference>
<feature type="region of interest" description="Disordered" evidence="1">
    <location>
        <begin position="50"/>
        <end position="89"/>
    </location>
</feature>
<keyword evidence="4" id="KW-1185">Reference proteome</keyword>
<feature type="non-terminal residue" evidence="3">
    <location>
        <position position="201"/>
    </location>
</feature>
<proteinExistence type="predicted"/>
<feature type="signal peptide" evidence="2">
    <location>
        <begin position="1"/>
        <end position="38"/>
    </location>
</feature>
<protein>
    <submittedName>
        <fullName evidence="3">Uncharacterized protein</fullName>
    </submittedName>
</protein>
<dbReference type="RefSeq" id="WP_378602667.1">
    <property type="nucleotide sequence ID" value="NZ_JBHSQN010000004.1"/>
</dbReference>
<name>A0ABW1JQX8_9NOCA</name>
<comment type="caution">
    <text evidence="3">The sequence shown here is derived from an EMBL/GenBank/DDBJ whole genome shotgun (WGS) entry which is preliminary data.</text>
</comment>
<feature type="chain" id="PRO_5047225852" evidence="2">
    <location>
        <begin position="39"/>
        <end position="201"/>
    </location>
</feature>
<evidence type="ECO:0000313" key="3">
    <source>
        <dbReference type="EMBL" id="MFC6011287.1"/>
    </source>
</evidence>
<evidence type="ECO:0000313" key="4">
    <source>
        <dbReference type="Proteomes" id="UP001596223"/>
    </source>
</evidence>
<dbReference type="Proteomes" id="UP001596223">
    <property type="component" value="Unassembled WGS sequence"/>
</dbReference>
<evidence type="ECO:0000256" key="2">
    <source>
        <dbReference type="SAM" id="SignalP"/>
    </source>
</evidence>
<sequence length="201" mass="19840">MIRRNMNVNSSTVRRIARPAVGVLPMALAVACAGVAIAVPQPGGNVGPVQPGVTAPLATDEGGRSDLTKPGAPDSLAHLAPERPQTRPVPEYATPAPPIVVEELHLPAPVAPVAPITPPERTLRVGDFTTPVPAEVPDDLLDGAANDAANDEAAIATQGRSVGIDPSRSDKIAAATVGGALVGAAAAGIPAAAVGAVGGGL</sequence>
<keyword evidence="2" id="KW-0732">Signal</keyword>
<evidence type="ECO:0000256" key="1">
    <source>
        <dbReference type="SAM" id="MobiDB-lite"/>
    </source>
</evidence>
<organism evidence="3 4">
    <name type="scientific">Nocardia lasii</name>
    <dbReference type="NCBI Taxonomy" id="1616107"/>
    <lineage>
        <taxon>Bacteria</taxon>
        <taxon>Bacillati</taxon>
        <taxon>Actinomycetota</taxon>
        <taxon>Actinomycetes</taxon>
        <taxon>Mycobacteriales</taxon>
        <taxon>Nocardiaceae</taxon>
        <taxon>Nocardia</taxon>
    </lineage>
</organism>
<accession>A0ABW1JQX8</accession>
<gene>
    <name evidence="3" type="ORF">ACFP3H_09520</name>
</gene>